<dbReference type="InterPro" id="IPR032675">
    <property type="entry name" value="LRR_dom_sf"/>
</dbReference>
<gene>
    <name evidence="3" type="ORF">HINF_LOCUS34589</name>
    <name evidence="2" type="ORF">HINF_LOCUS54147</name>
</gene>
<dbReference type="EMBL" id="CATOUU010001007">
    <property type="protein sequence ID" value="CAI9966502.1"/>
    <property type="molecule type" value="Genomic_DNA"/>
</dbReference>
<feature type="region of interest" description="Disordered" evidence="1">
    <location>
        <begin position="344"/>
        <end position="389"/>
    </location>
</feature>
<organism evidence="2">
    <name type="scientific">Hexamita inflata</name>
    <dbReference type="NCBI Taxonomy" id="28002"/>
    <lineage>
        <taxon>Eukaryota</taxon>
        <taxon>Metamonada</taxon>
        <taxon>Diplomonadida</taxon>
        <taxon>Hexamitidae</taxon>
        <taxon>Hexamitinae</taxon>
        <taxon>Hexamita</taxon>
    </lineage>
</organism>
<keyword evidence="4" id="KW-1185">Reference proteome</keyword>
<feature type="region of interest" description="Disordered" evidence="1">
    <location>
        <begin position="290"/>
        <end position="330"/>
    </location>
</feature>
<comment type="caution">
    <text evidence="2">The sequence shown here is derived from an EMBL/GenBank/DDBJ whole genome shotgun (WGS) entry which is preliminary data.</text>
</comment>
<proteinExistence type="predicted"/>
<feature type="compositionally biased region" description="Basic and acidic residues" evidence="1">
    <location>
        <begin position="259"/>
        <end position="276"/>
    </location>
</feature>
<dbReference type="SUPFAM" id="SSF52047">
    <property type="entry name" value="RNI-like"/>
    <property type="match status" value="1"/>
</dbReference>
<dbReference type="Proteomes" id="UP001642409">
    <property type="component" value="Unassembled WGS sequence"/>
</dbReference>
<dbReference type="Gene3D" id="3.80.10.10">
    <property type="entry name" value="Ribonuclease Inhibitor"/>
    <property type="match status" value="1"/>
</dbReference>
<accession>A0AA86QZZ7</accession>
<protein>
    <recommendedName>
        <fullName evidence="5">Leucine Rich Repeat family protein</fullName>
    </recommendedName>
</protein>
<feature type="compositionally biased region" description="Polar residues" evidence="1">
    <location>
        <begin position="160"/>
        <end position="174"/>
    </location>
</feature>
<reference evidence="2" key="1">
    <citation type="submission" date="2023-06" db="EMBL/GenBank/DDBJ databases">
        <authorList>
            <person name="Kurt Z."/>
        </authorList>
    </citation>
    <scope>NUCLEOTIDE SEQUENCE</scope>
</reference>
<evidence type="ECO:0000313" key="3">
    <source>
        <dbReference type="EMBL" id="CAL6032652.1"/>
    </source>
</evidence>
<feature type="region of interest" description="Disordered" evidence="1">
    <location>
        <begin position="18"/>
        <end position="39"/>
    </location>
</feature>
<sequence>MLKPPKQPGPLHTVFSITASESKPNTGKNQKSRQVQSELSYHKNDMKSQMRIPQLLQGKITPQILHELNGSDQPIGDFLQGGKRIDASGLKIQHLEDFEWADIDVQSLNLSGNKLFLDQLLNFSIKELDLSDNGITDQILTDFFHNLVQKHQEKTKPVSKYNQTKEPNQSTIEVESNVPEPESHQQVRTSIENDIQITHFSPEQDIALQPQVDLAVSVVHVDEPKPVEIKEIKPVEPVIIPEQKQEPPKQAQISLQQQLEKKYNEGKDKNEPPKEQKKMFDMTLINLDQTDLTRQKSIPEIQQVEQRPHSGLGTGRSKSRPNSGVKQPPVQIQVIGVELQKDQVPESQLVPSPAPIPRSASEQDRGLSGKSLRGIPNESKDFSSSQSQRPMVIPQQEINFDQLKQDISQISSTTLFKSLVKLDLSHNQFQSPELIGLLISLFPNLSELGLSSNKLNLKQVDLIQNHQIRKLQFCNTKVTKDELLTISELFPSVEHLQLQNIDADMLVVQYLRLLPLLKTIDFTDSMQFRDLDMIKAFVRNCDFNYLDEIILVNTLEKNPKTLSKQEPALYLHLDQNRNVLNDQYQVSSQKIQTQFFQSHQIIKITLLDRPQLQGTRINVSQLSILKQNKTSRSVSQILDYVPKHLQRPKSERRKFVMEEDGFFEAFLRQQEGLYQGNNAITTPIHDYLGTIHEKMKDSTGQVKDTTDESNFYLTSIDAQNTENENLISEQIFQRILSQIDAVVGPTIEKELLQYPLDFVGLNMLRKSEKSTTKQLYWALRQVMENPPSMTLDMKDEEIMRCLFEENE</sequence>
<evidence type="ECO:0000313" key="2">
    <source>
        <dbReference type="EMBL" id="CAI9966502.1"/>
    </source>
</evidence>
<evidence type="ECO:0008006" key="5">
    <source>
        <dbReference type="Google" id="ProtNLM"/>
    </source>
</evidence>
<dbReference type="Pfam" id="PF13516">
    <property type="entry name" value="LRR_6"/>
    <property type="match status" value="1"/>
</dbReference>
<reference evidence="3 4" key="2">
    <citation type="submission" date="2024-07" db="EMBL/GenBank/DDBJ databases">
        <authorList>
            <person name="Akdeniz Z."/>
        </authorList>
    </citation>
    <scope>NUCLEOTIDE SEQUENCE [LARGE SCALE GENOMIC DNA]</scope>
</reference>
<feature type="region of interest" description="Disordered" evidence="1">
    <location>
        <begin position="257"/>
        <end position="276"/>
    </location>
</feature>
<dbReference type="AlphaFoldDB" id="A0AA86QZZ7"/>
<dbReference type="PROSITE" id="PS51450">
    <property type="entry name" value="LRR"/>
    <property type="match status" value="1"/>
</dbReference>
<evidence type="ECO:0000313" key="4">
    <source>
        <dbReference type="Proteomes" id="UP001642409"/>
    </source>
</evidence>
<name>A0AA86QZZ7_9EUKA</name>
<dbReference type="EMBL" id="CAXDID020000123">
    <property type="protein sequence ID" value="CAL6032652.1"/>
    <property type="molecule type" value="Genomic_DNA"/>
</dbReference>
<evidence type="ECO:0000256" key="1">
    <source>
        <dbReference type="SAM" id="MobiDB-lite"/>
    </source>
</evidence>
<dbReference type="InterPro" id="IPR001611">
    <property type="entry name" value="Leu-rich_rpt"/>
</dbReference>
<feature type="region of interest" description="Disordered" evidence="1">
    <location>
        <begin position="154"/>
        <end position="188"/>
    </location>
</feature>